<keyword evidence="3" id="KW-0443">Lipid metabolism</keyword>
<dbReference type="EMBL" id="JBGNYA010000001">
    <property type="protein sequence ID" value="MFA1610623.1"/>
    <property type="molecule type" value="Genomic_DNA"/>
</dbReference>
<dbReference type="SUPFAM" id="SSF56024">
    <property type="entry name" value="Phospholipase D/nuclease"/>
    <property type="match status" value="2"/>
</dbReference>
<keyword evidence="2" id="KW-0442">Lipid degradation</keyword>
<organism evidence="5 6">
    <name type="scientific">Halobellus rubicundus</name>
    <dbReference type="NCBI Taxonomy" id="2996466"/>
    <lineage>
        <taxon>Archaea</taxon>
        <taxon>Methanobacteriati</taxon>
        <taxon>Methanobacteriota</taxon>
        <taxon>Stenosarchaea group</taxon>
        <taxon>Halobacteria</taxon>
        <taxon>Halobacteriales</taxon>
        <taxon>Haloferacaceae</taxon>
        <taxon>Halobellus</taxon>
    </lineage>
</organism>
<dbReference type="Gene3D" id="3.30.870.10">
    <property type="entry name" value="Endonuclease Chain A"/>
    <property type="match status" value="2"/>
</dbReference>
<dbReference type="RefSeq" id="WP_372388297.1">
    <property type="nucleotide sequence ID" value="NZ_JBGNYA010000001.1"/>
</dbReference>
<accession>A0ABD5MCA7</accession>
<evidence type="ECO:0000256" key="1">
    <source>
        <dbReference type="ARBA" id="ARBA00022801"/>
    </source>
</evidence>
<evidence type="ECO:0000256" key="3">
    <source>
        <dbReference type="ARBA" id="ARBA00023098"/>
    </source>
</evidence>
<dbReference type="CDD" id="cd09128">
    <property type="entry name" value="PLDc_unchar1_2"/>
    <property type="match status" value="1"/>
</dbReference>
<feature type="domain" description="PLD phosphodiesterase" evidence="4">
    <location>
        <begin position="456"/>
        <end position="482"/>
    </location>
</feature>
<dbReference type="PANTHER" id="PTHR43856:SF1">
    <property type="entry name" value="MITOCHONDRIAL CARDIOLIPIN HYDROLASE"/>
    <property type="match status" value="1"/>
</dbReference>
<dbReference type="InterPro" id="IPR001736">
    <property type="entry name" value="PLipase_D/transphosphatidylase"/>
</dbReference>
<proteinExistence type="predicted"/>
<dbReference type="SMART" id="SM00155">
    <property type="entry name" value="PLDc"/>
    <property type="match status" value="2"/>
</dbReference>
<sequence length="561" mass="58772">MWHPSGRAARLVAVAVAVGLCVLSAAALAGPVAADSSPPANHTATTEGGAAPEIVAVFPDPVADGDRGEYVVVDADGTRNLTIGDGESTVGVPPGGRVALSSAPNATRALVGTEIRVVAPGLELSNAGERLVLERDGRVVDEVGYDRSNEGERLNATTGRWTPRGLRPRPVVATGAATATAFVLPDAPDVPIETLRDADRRILVAGYTFASPRATDALLAAQRRGVRVRVLLDGGPIGGMTTAQREQLDRLAAGGVDVRLIDGPHSRYAYHHPKYAVVDDRALVLTENWKPAGTGGRDSRGWGVRVDSARTADELAAVFAHDADGLDAVPWRAVRRNASFVDVAPASGSFEAKIEPESVAVDRVRVLTAPGNAGAAVRETIAAADDSVALLAPRLDVDGPYFAALVAAAERGVRVRILLSNAWYDEDSNRAVVDRAADLRERGLPIEARIADPGDRFGKVHAKGVVADDAVIVGSLNFNAHSARENREVLIALAGSEPAAYFRSAFEADWRAAAGAGSSGPAWASSDLRTRLTMALGSLAALLLAAFALRRTVEFENREDP</sequence>
<evidence type="ECO:0000256" key="2">
    <source>
        <dbReference type="ARBA" id="ARBA00022963"/>
    </source>
</evidence>
<comment type="caution">
    <text evidence="5">The sequence shown here is derived from an EMBL/GenBank/DDBJ whole genome shotgun (WGS) entry which is preliminary data.</text>
</comment>
<protein>
    <submittedName>
        <fullName evidence="5">Phospholipase D-like domain-containing protein</fullName>
    </submittedName>
</protein>
<dbReference type="AlphaFoldDB" id="A0ABD5MCA7"/>
<reference evidence="5 6" key="1">
    <citation type="submission" date="2024-08" db="EMBL/GenBank/DDBJ databases">
        <title>Halobellus sp. MBLA0158 whole genome sequence.</title>
        <authorList>
            <person name="Hwang C.Y."/>
            <person name="Cho E.-S."/>
            <person name="Seo M.-J."/>
        </authorList>
    </citation>
    <scope>NUCLEOTIDE SEQUENCE [LARGE SCALE GENOMIC DNA]</scope>
    <source>
        <strain evidence="5 6">MBLA0158</strain>
    </source>
</reference>
<evidence type="ECO:0000313" key="6">
    <source>
        <dbReference type="Proteomes" id="UP001570511"/>
    </source>
</evidence>
<evidence type="ECO:0000259" key="4">
    <source>
        <dbReference type="PROSITE" id="PS50035"/>
    </source>
</evidence>
<keyword evidence="1" id="KW-0378">Hydrolase</keyword>
<dbReference type="InterPro" id="IPR025202">
    <property type="entry name" value="PLD-like_dom"/>
</dbReference>
<dbReference type="Pfam" id="PF13091">
    <property type="entry name" value="PLDc_2"/>
    <property type="match status" value="2"/>
</dbReference>
<keyword evidence="6" id="KW-1185">Reference proteome</keyword>
<dbReference type="GO" id="GO:0016787">
    <property type="term" value="F:hydrolase activity"/>
    <property type="evidence" value="ECO:0007669"/>
    <property type="project" value="UniProtKB-KW"/>
</dbReference>
<dbReference type="GO" id="GO:0016042">
    <property type="term" value="P:lipid catabolic process"/>
    <property type="evidence" value="ECO:0007669"/>
    <property type="project" value="UniProtKB-KW"/>
</dbReference>
<gene>
    <name evidence="5" type="ORF">OS889_06335</name>
</gene>
<dbReference type="InterPro" id="IPR051406">
    <property type="entry name" value="PLD_domain"/>
</dbReference>
<dbReference type="PANTHER" id="PTHR43856">
    <property type="entry name" value="CARDIOLIPIN HYDROLASE"/>
    <property type="match status" value="1"/>
</dbReference>
<name>A0ABD5MCA7_9EURY</name>
<dbReference type="PROSITE" id="PS50035">
    <property type="entry name" value="PLD"/>
    <property type="match status" value="1"/>
</dbReference>
<evidence type="ECO:0000313" key="5">
    <source>
        <dbReference type="EMBL" id="MFA1610623.1"/>
    </source>
</evidence>
<dbReference type="Proteomes" id="UP001570511">
    <property type="component" value="Unassembled WGS sequence"/>
</dbReference>